<evidence type="ECO:0000313" key="2">
    <source>
        <dbReference type="Proteomes" id="UP000016587"/>
    </source>
</evidence>
<dbReference type="HOGENOM" id="CLU_138323_2_0_7"/>
<organism evidence="1 2">
    <name type="scientific">Megalodesulfovibrio gigas (strain ATCC 19364 / DSM 1382 / NCIMB 9332 / VKM B-1759)</name>
    <name type="common">Desulfovibrio gigas</name>
    <dbReference type="NCBI Taxonomy" id="1121448"/>
    <lineage>
        <taxon>Bacteria</taxon>
        <taxon>Pseudomonadati</taxon>
        <taxon>Thermodesulfobacteriota</taxon>
        <taxon>Desulfovibrionia</taxon>
        <taxon>Desulfovibrionales</taxon>
        <taxon>Desulfovibrionaceae</taxon>
        <taxon>Megalodesulfovibrio</taxon>
    </lineage>
</organism>
<dbReference type="KEGG" id="dgg:DGI_2342"/>
<dbReference type="RefSeq" id="WP_021761055.1">
    <property type="nucleotide sequence ID" value="NC_022444.1"/>
</dbReference>
<dbReference type="Pfam" id="PF02635">
    <property type="entry name" value="DsrE"/>
    <property type="match status" value="1"/>
</dbReference>
<dbReference type="STRING" id="1121448.DGI_2342"/>
<dbReference type="OrthoDB" id="9805634at2"/>
<protein>
    <submittedName>
        <fullName evidence="1">Uncharacterized protein</fullName>
    </submittedName>
</protein>
<reference evidence="2" key="2">
    <citation type="submission" date="2013-07" db="EMBL/GenBank/DDBJ databases">
        <authorList>
            <person name="Morais-Silva F.O."/>
            <person name="Rezende A.M."/>
            <person name="Pimentel C."/>
            <person name="Resende D.M."/>
            <person name="Santos C.I."/>
            <person name="Clemente C."/>
            <person name="de Oliveira L.M."/>
            <person name="da Silva S.M."/>
            <person name="Costa D.A."/>
            <person name="Varela-Raposo A."/>
            <person name="Horacio E.C.A."/>
            <person name="Matos M."/>
            <person name="Flores O."/>
            <person name="Ruiz J.C."/>
            <person name="Rodrigues-Pousada C."/>
        </authorList>
    </citation>
    <scope>NUCLEOTIDE SEQUENCE [LARGE SCALE GENOMIC DNA]</scope>
    <source>
        <strain evidence="2">ATCC 19364 / DSM 1382 / NCIMB 9332 / VKM B-1759</strain>
    </source>
</reference>
<dbReference type="InterPro" id="IPR003787">
    <property type="entry name" value="Sulphur_relay_DsrE/F-like"/>
</dbReference>
<keyword evidence="2" id="KW-1185">Reference proteome</keyword>
<dbReference type="Gene3D" id="3.40.1260.10">
    <property type="entry name" value="DsrEFH-like"/>
    <property type="match status" value="1"/>
</dbReference>
<proteinExistence type="predicted"/>
<dbReference type="InterPro" id="IPR027396">
    <property type="entry name" value="DsrEFH-like"/>
</dbReference>
<accession>T2GC07</accession>
<dbReference type="AlphaFoldDB" id="T2GC07"/>
<dbReference type="EMBL" id="CP006585">
    <property type="protein sequence ID" value="AGW14095.1"/>
    <property type="molecule type" value="Genomic_DNA"/>
</dbReference>
<dbReference type="Proteomes" id="UP000016587">
    <property type="component" value="Chromosome"/>
</dbReference>
<dbReference type="eggNOG" id="COG3370">
    <property type="taxonomic scope" value="Bacteria"/>
</dbReference>
<evidence type="ECO:0000313" key="1">
    <source>
        <dbReference type="EMBL" id="AGW14095.1"/>
    </source>
</evidence>
<gene>
    <name evidence="1" type="ORF">DGI_2342</name>
</gene>
<name>T2GC07_MEGG1</name>
<dbReference type="PATRIC" id="fig|1121448.10.peg.2295"/>
<sequence length="113" mass="12730">MSSSRLAILWTSSDREVALTMAFMYARNSKTESWWDTVRLVVWGPSAEVLAMDHDLRQQIRDLRQQGVEVLACKACADLFDVADRLSSLGVTVLPMGPELTAMLKDDWKILTV</sequence>
<dbReference type="SUPFAM" id="SSF75169">
    <property type="entry name" value="DsrEFH-like"/>
    <property type="match status" value="1"/>
</dbReference>
<reference evidence="1 2" key="1">
    <citation type="journal article" date="2013" name="J. Bacteriol.">
        <title>Roles of HynAB and Ech, the only two hydrogenases found in the model sulfate reducer Desulfovibrio gigas.</title>
        <authorList>
            <person name="Morais-Silva F.O."/>
            <person name="Santos C.I."/>
            <person name="Rodrigues R."/>
            <person name="Pereira I.A."/>
            <person name="Rodrigues-Pousada C."/>
        </authorList>
    </citation>
    <scope>NUCLEOTIDE SEQUENCE [LARGE SCALE GENOMIC DNA]</scope>
    <source>
        <strain evidence="2">ATCC 19364 / DSM 1382 / NCIMB 9332 / VKM B-1759</strain>
    </source>
</reference>